<gene>
    <name evidence="1" type="ORF">F4695_000518</name>
</gene>
<name>A0A7X0MQ80_9HYPH</name>
<reference evidence="1 2" key="1">
    <citation type="submission" date="2020-08" db="EMBL/GenBank/DDBJ databases">
        <title>The Agave Microbiome: Exploring the role of microbial communities in plant adaptations to desert environments.</title>
        <authorList>
            <person name="Partida-Martinez L.P."/>
        </authorList>
    </citation>
    <scope>NUCLEOTIDE SEQUENCE [LARGE SCALE GENOMIC DNA]</scope>
    <source>
        <strain evidence="1 2">AS3.12</strain>
    </source>
</reference>
<keyword evidence="2" id="KW-1185">Reference proteome</keyword>
<dbReference type="EMBL" id="JACHBU010000001">
    <property type="protein sequence ID" value="MBB6507199.1"/>
    <property type="molecule type" value="Genomic_DNA"/>
</dbReference>
<comment type="caution">
    <text evidence="1">The sequence shown here is derived from an EMBL/GenBank/DDBJ whole genome shotgun (WGS) entry which is preliminary data.</text>
</comment>
<organism evidence="1 2">
    <name type="scientific">Rhizobium soli</name>
    <dbReference type="NCBI Taxonomy" id="424798"/>
    <lineage>
        <taxon>Bacteria</taxon>
        <taxon>Pseudomonadati</taxon>
        <taxon>Pseudomonadota</taxon>
        <taxon>Alphaproteobacteria</taxon>
        <taxon>Hyphomicrobiales</taxon>
        <taxon>Rhizobiaceae</taxon>
        <taxon>Rhizobium/Agrobacterium group</taxon>
        <taxon>Rhizobium</taxon>
    </lineage>
</organism>
<dbReference type="AlphaFoldDB" id="A0A7X0MQ80"/>
<dbReference type="Proteomes" id="UP000585437">
    <property type="component" value="Unassembled WGS sequence"/>
</dbReference>
<dbReference type="RefSeq" id="WP_113110795.1">
    <property type="nucleotide sequence ID" value="NZ_JACHBU010000001.1"/>
</dbReference>
<sequence>MFSGLRAAFLRLKSSGRFLTSMISGARKRCDVENVSEDELRAFGLLDERISPSTVKRRFRSEAWAEVDRYQRFP</sequence>
<evidence type="ECO:0000313" key="1">
    <source>
        <dbReference type="EMBL" id="MBB6507199.1"/>
    </source>
</evidence>
<protein>
    <submittedName>
        <fullName evidence="1">Uncharacterized protein</fullName>
    </submittedName>
</protein>
<evidence type="ECO:0000313" key="2">
    <source>
        <dbReference type="Proteomes" id="UP000585437"/>
    </source>
</evidence>
<proteinExistence type="predicted"/>
<accession>A0A7X0MQ80</accession>